<dbReference type="AlphaFoldDB" id="A0AAD5UAW8"/>
<dbReference type="InterPro" id="IPR019783">
    <property type="entry name" value="SDO1/SBDS_N"/>
</dbReference>
<dbReference type="SUPFAM" id="SSF109728">
    <property type="entry name" value="Hypothetical protein AF0491, middle domain"/>
    <property type="match status" value="1"/>
</dbReference>
<evidence type="ECO:0000256" key="7">
    <source>
        <dbReference type="ARBA" id="ARBA00049708"/>
    </source>
</evidence>
<organism evidence="12 13">
    <name type="scientific">Boothiomyces macroporosus</name>
    <dbReference type="NCBI Taxonomy" id="261099"/>
    <lineage>
        <taxon>Eukaryota</taxon>
        <taxon>Fungi</taxon>
        <taxon>Fungi incertae sedis</taxon>
        <taxon>Chytridiomycota</taxon>
        <taxon>Chytridiomycota incertae sedis</taxon>
        <taxon>Chytridiomycetes</taxon>
        <taxon>Rhizophydiales</taxon>
        <taxon>Terramycetaceae</taxon>
        <taxon>Boothiomyces</taxon>
    </lineage>
</organism>
<name>A0AAD5UAW8_9FUNG</name>
<dbReference type="Pfam" id="PF09377">
    <property type="entry name" value="SBDS_domain_II"/>
    <property type="match status" value="1"/>
</dbReference>
<reference evidence="12" key="1">
    <citation type="submission" date="2020-05" db="EMBL/GenBank/DDBJ databases">
        <title>Phylogenomic resolution of chytrid fungi.</title>
        <authorList>
            <person name="Stajich J.E."/>
            <person name="Amses K."/>
            <person name="Simmons R."/>
            <person name="Seto K."/>
            <person name="Myers J."/>
            <person name="Bonds A."/>
            <person name="Quandt C.A."/>
            <person name="Barry K."/>
            <person name="Liu P."/>
            <person name="Grigoriev I."/>
            <person name="Longcore J.E."/>
            <person name="James T.Y."/>
        </authorList>
    </citation>
    <scope>NUCLEOTIDE SEQUENCE</scope>
    <source>
        <strain evidence="12">PLAUS21</strain>
    </source>
</reference>
<comment type="subcellular location">
    <subcellularLocation>
        <location evidence="2">Cytoplasm</location>
    </subcellularLocation>
    <subcellularLocation>
        <location evidence="1">Nucleus</location>
    </subcellularLocation>
</comment>
<dbReference type="Proteomes" id="UP001210925">
    <property type="component" value="Unassembled WGS sequence"/>
</dbReference>
<dbReference type="Pfam" id="PF20268">
    <property type="entry name" value="SBDS_C"/>
    <property type="match status" value="1"/>
</dbReference>
<dbReference type="NCBIfam" id="TIGR00291">
    <property type="entry name" value="RNA_SBDS"/>
    <property type="match status" value="1"/>
</dbReference>
<dbReference type="Gene3D" id="3.30.70.240">
    <property type="match status" value="1"/>
</dbReference>
<dbReference type="Pfam" id="PF01172">
    <property type="entry name" value="SBDS_N"/>
    <property type="match status" value="1"/>
</dbReference>
<keyword evidence="13" id="KW-1185">Reference proteome</keyword>
<dbReference type="Gene3D" id="3.30.1250.10">
    <property type="entry name" value="Ribosome maturation protein SBDS, N-terminal domain"/>
    <property type="match status" value="1"/>
</dbReference>
<evidence type="ECO:0000256" key="5">
    <source>
        <dbReference type="ARBA" id="ARBA00022517"/>
    </source>
</evidence>
<evidence type="ECO:0000256" key="2">
    <source>
        <dbReference type="ARBA" id="ARBA00004496"/>
    </source>
</evidence>
<evidence type="ECO:0000256" key="6">
    <source>
        <dbReference type="ARBA" id="ARBA00023242"/>
    </source>
</evidence>
<evidence type="ECO:0000259" key="11">
    <source>
        <dbReference type="Pfam" id="PF20268"/>
    </source>
</evidence>
<evidence type="ECO:0000313" key="12">
    <source>
        <dbReference type="EMBL" id="KAJ3252159.1"/>
    </source>
</evidence>
<evidence type="ECO:0000259" key="10">
    <source>
        <dbReference type="Pfam" id="PF09377"/>
    </source>
</evidence>
<evidence type="ECO:0000256" key="4">
    <source>
        <dbReference type="ARBA" id="ARBA00022490"/>
    </source>
</evidence>
<dbReference type="InterPro" id="IPR046928">
    <property type="entry name" value="SDO1/SBDS_C"/>
</dbReference>
<dbReference type="GO" id="GO:0042256">
    <property type="term" value="P:cytosolic ribosome assembly"/>
    <property type="evidence" value="ECO:0007669"/>
    <property type="project" value="InterPro"/>
</dbReference>
<accession>A0AAD5UAW8</accession>
<dbReference type="InterPro" id="IPR037188">
    <property type="entry name" value="Sdo1/SBDS_central_sf"/>
</dbReference>
<keyword evidence="6" id="KW-0539">Nucleus</keyword>
<dbReference type="PANTHER" id="PTHR10927">
    <property type="entry name" value="RIBOSOME MATURATION PROTEIN SBDS"/>
    <property type="match status" value="1"/>
</dbReference>
<evidence type="ECO:0000256" key="1">
    <source>
        <dbReference type="ARBA" id="ARBA00004123"/>
    </source>
</evidence>
<keyword evidence="4" id="KW-0963">Cytoplasm</keyword>
<dbReference type="GO" id="GO:0005634">
    <property type="term" value="C:nucleus"/>
    <property type="evidence" value="ECO:0007669"/>
    <property type="project" value="UniProtKB-SubCell"/>
</dbReference>
<dbReference type="InterPro" id="IPR018978">
    <property type="entry name" value="SDO1/SBDS_central"/>
</dbReference>
<dbReference type="PANTHER" id="PTHR10927:SF1">
    <property type="entry name" value="RIBOSOME MATURATION PROTEIN SBDS"/>
    <property type="match status" value="1"/>
</dbReference>
<protein>
    <recommendedName>
        <fullName evidence="8">Ribosome maturation protein SDO1</fullName>
    </recommendedName>
</protein>
<evidence type="ECO:0000259" key="9">
    <source>
        <dbReference type="Pfam" id="PF01172"/>
    </source>
</evidence>
<comment type="caution">
    <text evidence="12">The sequence shown here is derived from an EMBL/GenBank/DDBJ whole genome shotgun (WGS) entry which is preliminary data.</text>
</comment>
<proteinExistence type="inferred from homology"/>
<feature type="domain" description="Ribosome maturation protein SDO1/SBDS N-terminal" evidence="9">
    <location>
        <begin position="14"/>
        <end position="100"/>
    </location>
</feature>
<comment type="subunit">
    <text evidence="7">Associates with the 60S ribosomal subunit.</text>
</comment>
<feature type="domain" description="Ribosome maturation protein SDO1/SBDS central" evidence="10">
    <location>
        <begin position="109"/>
        <end position="171"/>
    </location>
</feature>
<keyword evidence="5" id="KW-0690">Ribosome biogenesis</keyword>
<evidence type="ECO:0000256" key="3">
    <source>
        <dbReference type="ARBA" id="ARBA00007433"/>
    </source>
</evidence>
<dbReference type="SUPFAM" id="SSF89895">
    <property type="entry name" value="FYSH domain"/>
    <property type="match status" value="1"/>
</dbReference>
<dbReference type="InterPro" id="IPR036786">
    <property type="entry name" value="Ribosome_mat_SBDS_N_sf"/>
</dbReference>
<comment type="similarity">
    <text evidence="3">Belongs to the SDO1/SBDS family.</text>
</comment>
<evidence type="ECO:0000256" key="8">
    <source>
        <dbReference type="ARBA" id="ARBA00071414"/>
    </source>
</evidence>
<dbReference type="EMBL" id="JADGKB010000152">
    <property type="protein sequence ID" value="KAJ3252159.1"/>
    <property type="molecule type" value="Genomic_DNA"/>
</dbReference>
<dbReference type="Gene3D" id="1.10.10.900">
    <property type="entry name" value="SBDS protein C-terminal domain, subdomain 1"/>
    <property type="match status" value="1"/>
</dbReference>
<feature type="domain" description="Ribosome maturation protein SDO1/SBDS C-terminal" evidence="11">
    <location>
        <begin position="174"/>
        <end position="240"/>
    </location>
</feature>
<dbReference type="FunFam" id="3.30.1250.10:FF:000001">
    <property type="entry name" value="SBDS, ribosome maturation factor"/>
    <property type="match status" value="1"/>
</dbReference>
<gene>
    <name evidence="12" type="ORF">HK103_001812</name>
</gene>
<dbReference type="InterPro" id="IPR002140">
    <property type="entry name" value="Sdo1/SBDS"/>
</dbReference>
<dbReference type="InterPro" id="IPR039100">
    <property type="entry name" value="Sdo1/SBDS-like"/>
</dbReference>
<dbReference type="GO" id="GO:0005737">
    <property type="term" value="C:cytoplasm"/>
    <property type="evidence" value="ECO:0007669"/>
    <property type="project" value="UniProtKB-SubCell"/>
</dbReference>
<evidence type="ECO:0000313" key="13">
    <source>
        <dbReference type="Proteomes" id="UP001210925"/>
    </source>
</evidence>
<sequence>MRISQPLASIKLTNVSVVKLKKGGKRFEIACYKNKVLEYRNKLEKDLDNVLQIEQVYLNVSKGQVASKDELNKCFGTTDLKEIIIQILEKGELQVGEKERNQQLESLQKDVANTIAEKTINPTTKRPYTATMIEKILQDIHFNINVNKNVKQSALDGIRMIQESGVIPIARVQMKVRVFMGSKEAKKIKEKIKELLVSIEQEEMGEDYEMEGIIDPGNFKILNELVSKESKGKGVVEVLGLNDISDL</sequence>